<evidence type="ECO:0000313" key="13">
    <source>
        <dbReference type="Proteomes" id="UP000410492"/>
    </source>
</evidence>
<evidence type="ECO:0000256" key="7">
    <source>
        <dbReference type="ARBA" id="ARBA00023136"/>
    </source>
</evidence>
<comment type="subcellular location">
    <subcellularLocation>
        <location evidence="1">Cell membrane</location>
        <topology evidence="1">Multi-pass membrane protein</topology>
    </subcellularLocation>
</comment>
<keyword evidence="6 10" id="KW-1133">Transmembrane helix</keyword>
<feature type="chain" id="PRO_5024857528" description="Odorant receptor" evidence="11">
    <location>
        <begin position="23"/>
        <end position="119"/>
    </location>
</feature>
<evidence type="ECO:0000256" key="8">
    <source>
        <dbReference type="ARBA" id="ARBA00023170"/>
    </source>
</evidence>
<accession>A0A653BM54</accession>
<keyword evidence="4 10" id="KW-0812">Transmembrane</keyword>
<dbReference type="OrthoDB" id="8185860at2759"/>
<dbReference type="GO" id="GO:0005549">
    <property type="term" value="F:odorant binding"/>
    <property type="evidence" value="ECO:0007669"/>
    <property type="project" value="InterPro"/>
</dbReference>
<reference evidence="12 13" key="1">
    <citation type="submission" date="2019-01" db="EMBL/GenBank/DDBJ databases">
        <authorList>
            <person name="Sayadi A."/>
        </authorList>
    </citation>
    <scope>NUCLEOTIDE SEQUENCE [LARGE SCALE GENOMIC DNA]</scope>
</reference>
<keyword evidence="13" id="KW-1185">Reference proteome</keyword>
<name>A0A653BM54_CALMS</name>
<dbReference type="GO" id="GO:0007165">
    <property type="term" value="P:signal transduction"/>
    <property type="evidence" value="ECO:0007669"/>
    <property type="project" value="UniProtKB-KW"/>
</dbReference>
<keyword evidence="8" id="KW-0675">Receptor</keyword>
<evidence type="ECO:0000313" key="12">
    <source>
        <dbReference type="EMBL" id="VEN36629.1"/>
    </source>
</evidence>
<dbReference type="AlphaFoldDB" id="A0A653BM54"/>
<keyword evidence="7 10" id="KW-0472">Membrane</keyword>
<protein>
    <recommendedName>
        <fullName evidence="14">Odorant receptor</fullName>
    </recommendedName>
</protein>
<evidence type="ECO:0000256" key="4">
    <source>
        <dbReference type="ARBA" id="ARBA00022692"/>
    </source>
</evidence>
<dbReference type="EMBL" id="CAACVG010002556">
    <property type="protein sequence ID" value="VEN36629.1"/>
    <property type="molecule type" value="Genomic_DNA"/>
</dbReference>
<feature type="signal peptide" evidence="11">
    <location>
        <begin position="1"/>
        <end position="22"/>
    </location>
</feature>
<dbReference type="InterPro" id="IPR004117">
    <property type="entry name" value="7tm6_olfct_rcpt"/>
</dbReference>
<evidence type="ECO:0000256" key="9">
    <source>
        <dbReference type="ARBA" id="ARBA00023224"/>
    </source>
</evidence>
<feature type="transmembrane region" description="Helical" evidence="10">
    <location>
        <begin position="27"/>
        <end position="48"/>
    </location>
</feature>
<organism evidence="12 13">
    <name type="scientific">Callosobruchus maculatus</name>
    <name type="common">Southern cowpea weevil</name>
    <name type="synonym">Pulse bruchid</name>
    <dbReference type="NCBI Taxonomy" id="64391"/>
    <lineage>
        <taxon>Eukaryota</taxon>
        <taxon>Metazoa</taxon>
        <taxon>Ecdysozoa</taxon>
        <taxon>Arthropoda</taxon>
        <taxon>Hexapoda</taxon>
        <taxon>Insecta</taxon>
        <taxon>Pterygota</taxon>
        <taxon>Neoptera</taxon>
        <taxon>Endopterygota</taxon>
        <taxon>Coleoptera</taxon>
        <taxon>Polyphaga</taxon>
        <taxon>Cucujiformia</taxon>
        <taxon>Chrysomeloidea</taxon>
        <taxon>Chrysomelidae</taxon>
        <taxon>Bruchinae</taxon>
        <taxon>Bruchini</taxon>
        <taxon>Callosobruchus</taxon>
    </lineage>
</organism>
<dbReference type="GO" id="GO:0004984">
    <property type="term" value="F:olfactory receptor activity"/>
    <property type="evidence" value="ECO:0007669"/>
    <property type="project" value="InterPro"/>
</dbReference>
<evidence type="ECO:0000256" key="11">
    <source>
        <dbReference type="SAM" id="SignalP"/>
    </source>
</evidence>
<gene>
    <name evidence="12" type="ORF">CALMAC_LOCUS2174</name>
</gene>
<keyword evidence="3" id="KW-0716">Sensory transduction</keyword>
<evidence type="ECO:0000256" key="5">
    <source>
        <dbReference type="ARBA" id="ARBA00022725"/>
    </source>
</evidence>
<evidence type="ECO:0000256" key="2">
    <source>
        <dbReference type="ARBA" id="ARBA00022475"/>
    </source>
</evidence>
<evidence type="ECO:0000256" key="3">
    <source>
        <dbReference type="ARBA" id="ARBA00022606"/>
    </source>
</evidence>
<evidence type="ECO:0008006" key="14">
    <source>
        <dbReference type="Google" id="ProtNLM"/>
    </source>
</evidence>
<keyword evidence="5" id="KW-0552">Olfaction</keyword>
<sequence>MTSLCMMASNLFVLSLMDITDPEFFPLVQYISAVLCQLSMICYFGSCVTEASINYRRCLYECDWCSGSKRFKVCLLIMLSRLEKPLYLTAGKFFPLTLGTVISVLRGSCSYAAMYKAVG</sequence>
<dbReference type="Pfam" id="PF02949">
    <property type="entry name" value="7tm_6"/>
    <property type="match status" value="1"/>
</dbReference>
<keyword evidence="9" id="KW-0807">Transducer</keyword>
<dbReference type="PANTHER" id="PTHR21137">
    <property type="entry name" value="ODORANT RECEPTOR"/>
    <property type="match status" value="1"/>
</dbReference>
<dbReference type="GO" id="GO:0005886">
    <property type="term" value="C:plasma membrane"/>
    <property type="evidence" value="ECO:0007669"/>
    <property type="project" value="UniProtKB-SubCell"/>
</dbReference>
<dbReference type="PANTHER" id="PTHR21137:SF35">
    <property type="entry name" value="ODORANT RECEPTOR 19A-RELATED"/>
    <property type="match status" value="1"/>
</dbReference>
<keyword evidence="2" id="KW-1003">Cell membrane</keyword>
<evidence type="ECO:0000256" key="1">
    <source>
        <dbReference type="ARBA" id="ARBA00004651"/>
    </source>
</evidence>
<keyword evidence="11" id="KW-0732">Signal</keyword>
<evidence type="ECO:0000256" key="6">
    <source>
        <dbReference type="ARBA" id="ARBA00022989"/>
    </source>
</evidence>
<evidence type="ECO:0000256" key="10">
    <source>
        <dbReference type="SAM" id="Phobius"/>
    </source>
</evidence>
<dbReference type="Proteomes" id="UP000410492">
    <property type="component" value="Unassembled WGS sequence"/>
</dbReference>
<proteinExistence type="predicted"/>